<feature type="domain" description="Glycosyltransferase subfamily 4-like N-terminal" evidence="4">
    <location>
        <begin position="44"/>
        <end position="215"/>
    </location>
</feature>
<organism evidence="5 6">
    <name type="scientific">Flaviflexus equikiangi</name>
    <dbReference type="NCBI Taxonomy" id="2758573"/>
    <lineage>
        <taxon>Bacteria</taxon>
        <taxon>Bacillati</taxon>
        <taxon>Actinomycetota</taxon>
        <taxon>Actinomycetes</taxon>
        <taxon>Actinomycetales</taxon>
        <taxon>Actinomycetaceae</taxon>
        <taxon>Flaviflexus</taxon>
    </lineage>
</organism>
<reference evidence="6" key="1">
    <citation type="submission" date="2021-02" db="EMBL/GenBank/DDBJ databases">
        <title>Leucobacter sp. CX169.</title>
        <authorList>
            <person name="Cheng Y."/>
        </authorList>
    </citation>
    <scope>NUCLEOTIDE SEQUENCE [LARGE SCALE GENOMIC DNA]</scope>
    <source>
        <strain evidence="6">JY899</strain>
    </source>
</reference>
<dbReference type="PANTHER" id="PTHR12526">
    <property type="entry name" value="GLYCOSYLTRANSFERASE"/>
    <property type="match status" value="1"/>
</dbReference>
<evidence type="ECO:0000313" key="6">
    <source>
        <dbReference type="Proteomes" id="UP000705983"/>
    </source>
</evidence>
<comment type="caution">
    <text evidence="5">The sequence shown here is derived from an EMBL/GenBank/DDBJ whole genome shotgun (WGS) entry which is preliminary data.</text>
</comment>
<evidence type="ECO:0000256" key="2">
    <source>
        <dbReference type="ARBA" id="ARBA00022679"/>
    </source>
</evidence>
<protein>
    <submittedName>
        <fullName evidence="5">Glycosyltransferase</fullName>
    </submittedName>
</protein>
<evidence type="ECO:0000313" key="5">
    <source>
        <dbReference type="EMBL" id="MBM9432562.1"/>
    </source>
</evidence>
<sequence>MSEQGVGMLDETNVVDMVDSRALSIALTVLHTSPVLQPGMGEAGGLNVYLLNSAHRLAESGHDITLITRRDRPGLPDVDELGPRLRIVYLDAGPDHPIAKADSEQLIVPFRDALDDWWPGGIDLVHSHHWFAGVASIPVAARHGVPHLQSYHSVAAPVGSDWGAGEQPESPGRPAGERFIAHESDRIVAVSGFERDTIIARYGADPDRFSIVHPGVDTETFRPGEQGTDPYVVFAARLQPLKGVDLAIRALAAIPPARRPKLVIAGEPASDFAEYTAEVHRLVADLGLDDCVDYRGSLSRTDLAELLAGAQILLNPSHSETFGIINLEAAACAIPVIASRVGGMVDSVHDGETGFLLPSRDPLVWAETIERVLADPGLRERLGRSARTFALGRGWREVARELTDVYQGEVG</sequence>
<evidence type="ECO:0000259" key="3">
    <source>
        <dbReference type="Pfam" id="PF00534"/>
    </source>
</evidence>
<keyword evidence="1" id="KW-0328">Glycosyltransferase</keyword>
<accession>A0ABS2TE20</accession>
<gene>
    <name evidence="5" type="ORF">JVW63_02435</name>
</gene>
<dbReference type="SUPFAM" id="SSF53756">
    <property type="entry name" value="UDP-Glycosyltransferase/glycogen phosphorylase"/>
    <property type="match status" value="1"/>
</dbReference>
<keyword evidence="6" id="KW-1185">Reference proteome</keyword>
<dbReference type="InterPro" id="IPR028098">
    <property type="entry name" value="Glyco_trans_4-like_N"/>
</dbReference>
<evidence type="ECO:0000259" key="4">
    <source>
        <dbReference type="Pfam" id="PF13579"/>
    </source>
</evidence>
<name>A0ABS2TE20_9ACTO</name>
<dbReference type="Pfam" id="PF00534">
    <property type="entry name" value="Glycos_transf_1"/>
    <property type="match status" value="1"/>
</dbReference>
<dbReference type="PANTHER" id="PTHR12526:SF510">
    <property type="entry name" value="D-INOSITOL 3-PHOSPHATE GLYCOSYLTRANSFERASE"/>
    <property type="match status" value="1"/>
</dbReference>
<evidence type="ECO:0000256" key="1">
    <source>
        <dbReference type="ARBA" id="ARBA00022676"/>
    </source>
</evidence>
<dbReference type="Proteomes" id="UP000705983">
    <property type="component" value="Unassembled WGS sequence"/>
</dbReference>
<dbReference type="Pfam" id="PF13579">
    <property type="entry name" value="Glyco_trans_4_4"/>
    <property type="match status" value="1"/>
</dbReference>
<proteinExistence type="predicted"/>
<dbReference type="EMBL" id="JAFFJS010000001">
    <property type="protein sequence ID" value="MBM9432562.1"/>
    <property type="molecule type" value="Genomic_DNA"/>
</dbReference>
<dbReference type="Gene3D" id="3.40.50.2000">
    <property type="entry name" value="Glycogen Phosphorylase B"/>
    <property type="match status" value="2"/>
</dbReference>
<keyword evidence="2" id="KW-0808">Transferase</keyword>
<dbReference type="RefSeq" id="WP_187996068.1">
    <property type="nucleotide sequence ID" value="NZ_JACEXG010000001.1"/>
</dbReference>
<dbReference type="InterPro" id="IPR001296">
    <property type="entry name" value="Glyco_trans_1"/>
</dbReference>
<feature type="domain" description="Glycosyl transferase family 1" evidence="3">
    <location>
        <begin position="219"/>
        <end position="388"/>
    </location>
</feature>